<dbReference type="GO" id="GO:0032259">
    <property type="term" value="P:methylation"/>
    <property type="evidence" value="ECO:0007669"/>
    <property type="project" value="UniProtKB-KW"/>
</dbReference>
<dbReference type="Pfam" id="PF08241">
    <property type="entry name" value="Methyltransf_11"/>
    <property type="match status" value="1"/>
</dbReference>
<dbReference type="EMBL" id="DVOF01000026">
    <property type="protein sequence ID" value="HIV02104.1"/>
    <property type="molecule type" value="Genomic_DNA"/>
</dbReference>
<evidence type="ECO:0000313" key="4">
    <source>
        <dbReference type="Proteomes" id="UP000886743"/>
    </source>
</evidence>
<protein>
    <submittedName>
        <fullName evidence="3">Class I SAM-dependent methyltransferase</fullName>
    </submittedName>
</protein>
<dbReference type="InterPro" id="IPR013216">
    <property type="entry name" value="Methyltransf_11"/>
</dbReference>
<comment type="caution">
    <text evidence="3">The sequence shown here is derived from an EMBL/GenBank/DDBJ whole genome shotgun (WGS) entry which is preliminary data.</text>
</comment>
<name>A0A9D1NG89_9FIRM</name>
<sequence length="281" mass="32661">MMLRTKLLLMFNKCFKAPVHPFNLQREGVKSYAMWQYEKGADTIKFYLKKYSIEEMFTGKTVADIGCGAAGKSLYYAANGAAKVYGVEILEKYRSEADKLASELGLADRFEFICADAARLPFADDSIDTMIMNDAMEHVDQPEAVLRECRRVLRPGGRLYVNFPPYHHPFGAHLSDLIYIPWVHLFFPEKVLVEAYKELAKTCPDGQERIDFRISKREDGTEYFSYINHMTIKRFERILRAEHITPAYYHHEPLRGVFRHLCRLPLLREMLVKMVVCVIEK</sequence>
<reference evidence="3" key="2">
    <citation type="journal article" date="2021" name="PeerJ">
        <title>Extensive microbial diversity within the chicken gut microbiome revealed by metagenomics and culture.</title>
        <authorList>
            <person name="Gilroy R."/>
            <person name="Ravi A."/>
            <person name="Getino M."/>
            <person name="Pursley I."/>
            <person name="Horton D.L."/>
            <person name="Alikhan N.F."/>
            <person name="Baker D."/>
            <person name="Gharbi K."/>
            <person name="Hall N."/>
            <person name="Watson M."/>
            <person name="Adriaenssens E.M."/>
            <person name="Foster-Nyarko E."/>
            <person name="Jarju S."/>
            <person name="Secka A."/>
            <person name="Antonio M."/>
            <person name="Oren A."/>
            <person name="Chaudhuri R.R."/>
            <person name="La Ragione R."/>
            <person name="Hildebrand F."/>
            <person name="Pallen M.J."/>
        </authorList>
    </citation>
    <scope>NUCLEOTIDE SEQUENCE</scope>
    <source>
        <strain evidence="3">4920</strain>
    </source>
</reference>
<dbReference type="GO" id="GO:0008757">
    <property type="term" value="F:S-adenosylmethionine-dependent methyltransferase activity"/>
    <property type="evidence" value="ECO:0007669"/>
    <property type="project" value="InterPro"/>
</dbReference>
<dbReference type="PANTHER" id="PTHR44068:SF11">
    <property type="entry name" value="GERANYL DIPHOSPHATE 2-C-METHYLTRANSFERASE"/>
    <property type="match status" value="1"/>
</dbReference>
<dbReference type="SUPFAM" id="SSF53335">
    <property type="entry name" value="S-adenosyl-L-methionine-dependent methyltransferases"/>
    <property type="match status" value="1"/>
</dbReference>
<keyword evidence="3" id="KW-0489">Methyltransferase</keyword>
<evidence type="ECO:0000256" key="1">
    <source>
        <dbReference type="ARBA" id="ARBA00022679"/>
    </source>
</evidence>
<dbReference type="CDD" id="cd02440">
    <property type="entry name" value="AdoMet_MTases"/>
    <property type="match status" value="1"/>
</dbReference>
<dbReference type="InterPro" id="IPR029063">
    <property type="entry name" value="SAM-dependent_MTases_sf"/>
</dbReference>
<reference evidence="3" key="1">
    <citation type="submission" date="2020-10" db="EMBL/GenBank/DDBJ databases">
        <authorList>
            <person name="Gilroy R."/>
        </authorList>
    </citation>
    <scope>NUCLEOTIDE SEQUENCE</scope>
    <source>
        <strain evidence="3">4920</strain>
    </source>
</reference>
<proteinExistence type="predicted"/>
<gene>
    <name evidence="3" type="ORF">IAC74_00910</name>
</gene>
<dbReference type="Proteomes" id="UP000886743">
    <property type="component" value="Unassembled WGS sequence"/>
</dbReference>
<feature type="domain" description="Methyltransferase type 11" evidence="2">
    <location>
        <begin position="64"/>
        <end position="161"/>
    </location>
</feature>
<accession>A0A9D1NG89</accession>
<organism evidence="3 4">
    <name type="scientific">Candidatus Aphodoplasma excrementigallinarum</name>
    <dbReference type="NCBI Taxonomy" id="2840673"/>
    <lineage>
        <taxon>Bacteria</taxon>
        <taxon>Bacillati</taxon>
        <taxon>Bacillota</taxon>
        <taxon>Clostridia</taxon>
        <taxon>Eubacteriales</taxon>
        <taxon>Candidatus Aphodoplasma</taxon>
    </lineage>
</organism>
<evidence type="ECO:0000259" key="2">
    <source>
        <dbReference type="Pfam" id="PF08241"/>
    </source>
</evidence>
<dbReference type="InterPro" id="IPR050447">
    <property type="entry name" value="Erg6_SMT_methyltransf"/>
</dbReference>
<evidence type="ECO:0000313" key="3">
    <source>
        <dbReference type="EMBL" id="HIV02104.1"/>
    </source>
</evidence>
<dbReference type="AlphaFoldDB" id="A0A9D1NG89"/>
<dbReference type="PANTHER" id="PTHR44068">
    <property type="entry name" value="ZGC:194242"/>
    <property type="match status" value="1"/>
</dbReference>
<dbReference type="Gene3D" id="3.40.50.150">
    <property type="entry name" value="Vaccinia Virus protein VP39"/>
    <property type="match status" value="1"/>
</dbReference>
<keyword evidence="1" id="KW-0808">Transferase</keyword>